<gene>
    <name evidence="4" type="ORF">SNR37_000394</name>
</gene>
<dbReference type="SUPFAM" id="SSF54637">
    <property type="entry name" value="Thioesterase/thiol ester dehydrase-isomerase"/>
    <property type="match status" value="1"/>
</dbReference>
<dbReference type="NCBIfam" id="TIGR02447">
    <property type="entry name" value="yiiD_Cterm"/>
    <property type="match status" value="1"/>
</dbReference>
<dbReference type="EMBL" id="JAYDYW010000011">
    <property type="protein sequence ID" value="MEE1675072.1"/>
    <property type="molecule type" value="Genomic_DNA"/>
</dbReference>
<keyword evidence="2" id="KW-0012">Acyltransferase</keyword>
<accession>A0ABU7G6N2</accession>
<dbReference type="Gene3D" id="3.40.630.30">
    <property type="match status" value="1"/>
</dbReference>
<dbReference type="InterPro" id="IPR029069">
    <property type="entry name" value="HotDog_dom_sf"/>
</dbReference>
<dbReference type="SUPFAM" id="SSF55729">
    <property type="entry name" value="Acyl-CoA N-acyltransferases (Nat)"/>
    <property type="match status" value="1"/>
</dbReference>
<dbReference type="InterPro" id="IPR000182">
    <property type="entry name" value="GNAT_dom"/>
</dbReference>
<evidence type="ECO:0000313" key="5">
    <source>
        <dbReference type="Proteomes" id="UP001310248"/>
    </source>
</evidence>
<dbReference type="InterPro" id="IPR016181">
    <property type="entry name" value="Acyl_CoA_acyltransferase"/>
</dbReference>
<dbReference type="RefSeq" id="WP_329776054.1">
    <property type="nucleotide sequence ID" value="NZ_JAYDYW010000011.1"/>
</dbReference>
<reference evidence="5" key="1">
    <citation type="submission" date="2023-07" db="EMBL/GenBank/DDBJ databases">
        <title>Draft genome sequence of Agarivorans aestuarii strain ZMCS4, a CAZymes producing bacteria isolated from the marine brown algae Clodostephus spongiosus.</title>
        <authorList>
            <person name="Lorente B."/>
            <person name="Cabral C."/>
            <person name="Frias J."/>
            <person name="Faria J."/>
            <person name="Toubarro D."/>
        </authorList>
    </citation>
    <scope>NUCLEOTIDE SEQUENCE [LARGE SCALE GENOMIC DNA]</scope>
    <source>
        <strain evidence="5">ZMCS4</strain>
    </source>
</reference>
<comment type="caution">
    <text evidence="4">The sequence shown here is derived from an EMBL/GenBank/DDBJ whole genome shotgun (WGS) entry which is preliminary data.</text>
</comment>
<dbReference type="InterPro" id="IPR050832">
    <property type="entry name" value="Bact_Acetyltransf"/>
</dbReference>
<proteinExistence type="predicted"/>
<feature type="domain" description="N-acetyltransferase" evidence="3">
    <location>
        <begin position="3"/>
        <end position="145"/>
    </location>
</feature>
<dbReference type="PANTHER" id="PTHR43877">
    <property type="entry name" value="AMINOALKYLPHOSPHONATE N-ACETYLTRANSFERASE-RELATED-RELATED"/>
    <property type="match status" value="1"/>
</dbReference>
<evidence type="ECO:0000313" key="4">
    <source>
        <dbReference type="EMBL" id="MEE1675072.1"/>
    </source>
</evidence>
<dbReference type="Pfam" id="PF09500">
    <property type="entry name" value="YiiD_C"/>
    <property type="match status" value="1"/>
</dbReference>
<keyword evidence="1" id="KW-0808">Transferase</keyword>
<dbReference type="CDD" id="cd04301">
    <property type="entry name" value="NAT_SF"/>
    <property type="match status" value="1"/>
</dbReference>
<name>A0ABU7G6N2_9ALTE</name>
<protein>
    <submittedName>
        <fullName evidence="4">Bifunctional GNAT family N-acetyltransferase/hotdog fold thioesterase</fullName>
    </submittedName>
</protein>
<dbReference type="Pfam" id="PF00583">
    <property type="entry name" value="Acetyltransf_1"/>
    <property type="match status" value="1"/>
</dbReference>
<dbReference type="Proteomes" id="UP001310248">
    <property type="component" value="Unassembled WGS sequence"/>
</dbReference>
<evidence type="ECO:0000256" key="2">
    <source>
        <dbReference type="ARBA" id="ARBA00023315"/>
    </source>
</evidence>
<organism evidence="4 5">
    <name type="scientific">Agarivorans aestuarii</name>
    <dbReference type="NCBI Taxonomy" id="1563703"/>
    <lineage>
        <taxon>Bacteria</taxon>
        <taxon>Pseudomonadati</taxon>
        <taxon>Pseudomonadota</taxon>
        <taxon>Gammaproteobacteria</taxon>
        <taxon>Alteromonadales</taxon>
        <taxon>Alteromonadaceae</taxon>
        <taxon>Agarivorans</taxon>
    </lineage>
</organism>
<sequence>MFKVICPDASGEMDKYYRFRWEVLNKPLQLPLGSERDAYDDHSIHRMIRDRQGEPLAVGRLFLSDNKEALIRHVAVCPEQRKLGLGTLLMMALEEAAHDEGVERIVVNARGDAQAFFTSCGFEPAGNPTFDKVKIKVQQMVKELSPEHRFVRQPKLCTQLQQMFNQQIPLSEKMGVRLHQYTGNELTTKLPIAGNGNPHSTMFAGSIYSQAVLSGWGMIWLMLEEHGFAGDIVLAKGEIKHRKAIDQDALAKVKKSQMKGSLLPLIEGKKCKMTVTVQVCHNKEVAAEFKGFYVILPKPQPELDS</sequence>
<evidence type="ECO:0000259" key="3">
    <source>
        <dbReference type="PROSITE" id="PS51186"/>
    </source>
</evidence>
<keyword evidence="5" id="KW-1185">Reference proteome</keyword>
<dbReference type="PROSITE" id="PS51186">
    <property type="entry name" value="GNAT"/>
    <property type="match status" value="1"/>
</dbReference>
<dbReference type="Gene3D" id="3.10.129.10">
    <property type="entry name" value="Hotdog Thioesterase"/>
    <property type="match status" value="1"/>
</dbReference>
<evidence type="ECO:0000256" key="1">
    <source>
        <dbReference type="ARBA" id="ARBA00022679"/>
    </source>
</evidence>
<dbReference type="InterPro" id="IPR012660">
    <property type="entry name" value="YiiD_C"/>
</dbReference>